<feature type="transmembrane region" description="Helical" evidence="9">
    <location>
        <begin position="639"/>
        <end position="660"/>
    </location>
</feature>
<dbReference type="Proteomes" id="UP001580407">
    <property type="component" value="Unassembled WGS sequence"/>
</dbReference>
<dbReference type="PANTHER" id="PTHR30472:SF37">
    <property type="entry name" value="FE(3+) DICITRATE TRANSPORT SYSTEM PERMEASE PROTEIN FECD-RELATED"/>
    <property type="match status" value="1"/>
</dbReference>
<evidence type="ECO:0000256" key="3">
    <source>
        <dbReference type="ARBA" id="ARBA00022448"/>
    </source>
</evidence>
<dbReference type="PANTHER" id="PTHR30472">
    <property type="entry name" value="FERRIC ENTEROBACTIN TRANSPORT SYSTEM PERMEASE PROTEIN"/>
    <property type="match status" value="1"/>
</dbReference>
<comment type="caution">
    <text evidence="10">The sequence shown here is derived from an EMBL/GenBank/DDBJ whole genome shotgun (WGS) entry which is preliminary data.</text>
</comment>
<accession>A0ABV5B5R7</accession>
<sequence length="694" mass="71883">MGIFNRNLIPSQPEQAAGTGTGLRTTGMLLLGLAAVLGISFISLTQGLAHISLTTVLQAITAPQDLPDHHLIRGVRMPRTVIGLLSGAALAAAGVLMQTVTRNPLASESTLGVNAGAYLAVVCGMLFWPVMQGHYSLLFAVIGGTAAALAVHALAGGSKGTPLRIALSGMIVTLILSSVTSALVLLNEQTTQGIFLWGSGSLVQNDWDGVVFAWPWVAAGLLAAMLFSRQLDMLLLSEDTARSLGQRVGLARSAAMAAAVLLACVTVSVVGPIGFIGLVAPHLVRLTGITKHAGLVPLAAVWGAALLTGADTIARIFVNSYGELPAGAITAMIGGPWLIWLAMRVSRRIEGGPTTSMAAGGRLRWGAFRLWVVLFSLLLLAVWTLSLMSGTLQIPFTEVIAVLSGGGEEMYRQILLEFRLPRLLTAGLAGIALAVSGSLLQSAVRNPLGDPHIVGVTSGAGAGALFLMILLPQLPASWVPVGAVIGGIAAAALVYAVSWKRGLNPTILTLVGIAVAAASAALINLMIIHAKLAVAPALAWMAGSTYGRGWAEVLQLAPALVLLLPLAWWLGRRVDLLAFGDESAAGVGLHVRNTRLYTGIIAVLLASIAAASVGSVGFIGLLAPHAARLLTGSNHRQNMVLAALIGGVLLAAADWVGRIVIMPKELPAGIVTALLGAPYLLFLMWRSSRTTKMK</sequence>
<keyword evidence="7 9" id="KW-0472">Membrane</keyword>
<feature type="region of interest" description="Disordered" evidence="8">
    <location>
        <begin position="1"/>
        <end position="20"/>
    </location>
</feature>
<evidence type="ECO:0000256" key="5">
    <source>
        <dbReference type="ARBA" id="ARBA00022692"/>
    </source>
</evidence>
<comment type="similarity">
    <text evidence="2">Belongs to the binding-protein-dependent transport system permease family. FecCD subfamily.</text>
</comment>
<feature type="transmembrane region" description="Helical" evidence="9">
    <location>
        <begin position="254"/>
        <end position="283"/>
    </location>
</feature>
<proteinExistence type="inferred from homology"/>
<evidence type="ECO:0000256" key="2">
    <source>
        <dbReference type="ARBA" id="ARBA00007935"/>
    </source>
</evidence>
<evidence type="ECO:0000256" key="6">
    <source>
        <dbReference type="ARBA" id="ARBA00022989"/>
    </source>
</evidence>
<dbReference type="RefSeq" id="WP_375524830.1">
    <property type="nucleotide sequence ID" value="NZ_JBHILM010000008.1"/>
</dbReference>
<dbReference type="SUPFAM" id="SSF81345">
    <property type="entry name" value="ABC transporter involved in vitamin B12 uptake, BtuC"/>
    <property type="match status" value="2"/>
</dbReference>
<organism evidence="10 11">
    <name type="scientific">Paenibacillus terreus</name>
    <dbReference type="NCBI Taxonomy" id="1387834"/>
    <lineage>
        <taxon>Bacteria</taxon>
        <taxon>Bacillati</taxon>
        <taxon>Bacillota</taxon>
        <taxon>Bacilli</taxon>
        <taxon>Bacillales</taxon>
        <taxon>Paenibacillaceae</taxon>
        <taxon>Paenibacillus</taxon>
    </lineage>
</organism>
<evidence type="ECO:0000256" key="8">
    <source>
        <dbReference type="SAM" id="MobiDB-lite"/>
    </source>
</evidence>
<dbReference type="EMBL" id="JBHILM010000008">
    <property type="protein sequence ID" value="MFB5681037.1"/>
    <property type="molecule type" value="Genomic_DNA"/>
</dbReference>
<evidence type="ECO:0000256" key="1">
    <source>
        <dbReference type="ARBA" id="ARBA00004651"/>
    </source>
</evidence>
<feature type="transmembrane region" description="Helical" evidence="9">
    <location>
        <begin position="324"/>
        <end position="345"/>
    </location>
</feature>
<dbReference type="InterPro" id="IPR037294">
    <property type="entry name" value="ABC_BtuC-like"/>
</dbReference>
<evidence type="ECO:0000256" key="7">
    <source>
        <dbReference type="ARBA" id="ARBA00023136"/>
    </source>
</evidence>
<keyword evidence="11" id="KW-1185">Reference proteome</keyword>
<keyword evidence="6 9" id="KW-1133">Transmembrane helix</keyword>
<evidence type="ECO:0000313" key="11">
    <source>
        <dbReference type="Proteomes" id="UP001580407"/>
    </source>
</evidence>
<dbReference type="CDD" id="cd06550">
    <property type="entry name" value="TM_ABC_iron-siderophores_like"/>
    <property type="match status" value="2"/>
</dbReference>
<dbReference type="InterPro" id="IPR000522">
    <property type="entry name" value="ABC_transptr_permease_BtuC"/>
</dbReference>
<feature type="transmembrane region" description="Helical" evidence="9">
    <location>
        <begin position="81"/>
        <end position="99"/>
    </location>
</feature>
<protein>
    <submittedName>
        <fullName evidence="10">Fe(3+)-hydroxamate ABC transporter permease FhuB</fullName>
    </submittedName>
</protein>
<dbReference type="NCBIfam" id="NF007871">
    <property type="entry name" value="PRK10577.2-2"/>
    <property type="match status" value="1"/>
</dbReference>
<keyword evidence="3" id="KW-0813">Transport</keyword>
<feature type="transmembrane region" description="Helical" evidence="9">
    <location>
        <begin position="111"/>
        <end position="130"/>
    </location>
</feature>
<keyword evidence="4" id="KW-1003">Cell membrane</keyword>
<evidence type="ECO:0000256" key="9">
    <source>
        <dbReference type="SAM" id="Phobius"/>
    </source>
</evidence>
<feature type="transmembrane region" description="Helical" evidence="9">
    <location>
        <begin position="505"/>
        <end position="528"/>
    </location>
</feature>
<feature type="transmembrane region" description="Helical" evidence="9">
    <location>
        <begin position="478"/>
        <end position="499"/>
    </location>
</feature>
<gene>
    <name evidence="10" type="primary">fhuB</name>
    <name evidence="10" type="ORF">ACE3NQ_08950</name>
</gene>
<reference evidence="10 11" key="1">
    <citation type="submission" date="2024-09" db="EMBL/GenBank/DDBJ databases">
        <authorList>
            <person name="Ruan L."/>
        </authorList>
    </citation>
    <scope>NUCLEOTIDE SEQUENCE [LARGE SCALE GENOMIC DNA]</scope>
    <source>
        <strain evidence="10 11">D33</strain>
    </source>
</reference>
<evidence type="ECO:0000313" key="10">
    <source>
        <dbReference type="EMBL" id="MFB5681037.1"/>
    </source>
</evidence>
<feature type="transmembrane region" description="Helical" evidence="9">
    <location>
        <begin position="137"/>
        <end position="157"/>
    </location>
</feature>
<feature type="transmembrane region" description="Helical" evidence="9">
    <location>
        <begin position="596"/>
        <end position="627"/>
    </location>
</feature>
<feature type="transmembrane region" description="Helical" evidence="9">
    <location>
        <begin position="295"/>
        <end position="318"/>
    </location>
</feature>
<feature type="transmembrane region" description="Helical" evidence="9">
    <location>
        <begin position="423"/>
        <end position="440"/>
    </location>
</feature>
<dbReference type="Gene3D" id="1.10.3470.10">
    <property type="entry name" value="ABC transporter involved in vitamin B12 uptake, BtuC"/>
    <property type="match status" value="2"/>
</dbReference>
<feature type="transmembrane region" description="Helical" evidence="9">
    <location>
        <begin position="366"/>
        <end position="386"/>
    </location>
</feature>
<feature type="transmembrane region" description="Helical" evidence="9">
    <location>
        <begin position="549"/>
        <end position="570"/>
    </location>
</feature>
<evidence type="ECO:0000256" key="4">
    <source>
        <dbReference type="ARBA" id="ARBA00022475"/>
    </source>
</evidence>
<keyword evidence="5 9" id="KW-0812">Transmembrane</keyword>
<dbReference type="Pfam" id="PF01032">
    <property type="entry name" value="FecCD"/>
    <property type="match status" value="2"/>
</dbReference>
<feature type="transmembrane region" description="Helical" evidence="9">
    <location>
        <begin position="29"/>
        <end position="60"/>
    </location>
</feature>
<feature type="transmembrane region" description="Helical" evidence="9">
    <location>
        <begin position="207"/>
        <end position="227"/>
    </location>
</feature>
<feature type="transmembrane region" description="Helical" evidence="9">
    <location>
        <begin position="666"/>
        <end position="685"/>
    </location>
</feature>
<feature type="transmembrane region" description="Helical" evidence="9">
    <location>
        <begin position="163"/>
        <end position="186"/>
    </location>
</feature>
<name>A0ABV5B5R7_9BACL</name>
<feature type="transmembrane region" description="Helical" evidence="9">
    <location>
        <begin position="452"/>
        <end position="471"/>
    </location>
</feature>
<comment type="subcellular location">
    <subcellularLocation>
        <location evidence="1">Cell membrane</location>
        <topology evidence="1">Multi-pass membrane protein</topology>
    </subcellularLocation>
</comment>